<evidence type="ECO:0000256" key="2">
    <source>
        <dbReference type="ARBA" id="ARBA00023125"/>
    </source>
</evidence>
<dbReference type="InterPro" id="IPR036390">
    <property type="entry name" value="WH_DNA-bd_sf"/>
</dbReference>
<accession>A0A3E0WLX7</accession>
<evidence type="ECO:0000313" key="6">
    <source>
        <dbReference type="Proteomes" id="UP000256763"/>
    </source>
</evidence>
<dbReference type="PROSITE" id="PS50949">
    <property type="entry name" value="HTH_GNTR"/>
    <property type="match status" value="1"/>
</dbReference>
<dbReference type="SUPFAM" id="SSF48008">
    <property type="entry name" value="GntR ligand-binding domain-like"/>
    <property type="match status" value="1"/>
</dbReference>
<reference evidence="6" key="1">
    <citation type="submission" date="2017-05" db="EMBL/GenBank/DDBJ databases">
        <authorList>
            <person name="Sharma S."/>
            <person name="Sidhu C."/>
            <person name="Pinnaka A.K."/>
        </authorList>
    </citation>
    <scope>NUCLEOTIDE SEQUENCE [LARGE SCALE GENOMIC DNA]</scope>
    <source>
        <strain evidence="6">AK93</strain>
    </source>
</reference>
<comment type="caution">
    <text evidence="5">The sequence shown here is derived from an EMBL/GenBank/DDBJ whole genome shotgun (WGS) entry which is preliminary data.</text>
</comment>
<evidence type="ECO:0000256" key="3">
    <source>
        <dbReference type="ARBA" id="ARBA00023163"/>
    </source>
</evidence>
<keyword evidence="3" id="KW-0804">Transcription</keyword>
<feature type="domain" description="HTH gntR-type" evidence="4">
    <location>
        <begin position="1"/>
        <end position="43"/>
    </location>
</feature>
<keyword evidence="6" id="KW-1185">Reference proteome</keyword>
<keyword evidence="2" id="KW-0238">DNA-binding</keyword>
<dbReference type="Pfam" id="PF07729">
    <property type="entry name" value="FCD"/>
    <property type="match status" value="1"/>
</dbReference>
<dbReference type="InterPro" id="IPR008920">
    <property type="entry name" value="TF_FadR/GntR_C"/>
</dbReference>
<dbReference type="Proteomes" id="UP000256763">
    <property type="component" value="Unassembled WGS sequence"/>
</dbReference>
<dbReference type="EMBL" id="NFZW01000023">
    <property type="protein sequence ID" value="RFA33087.1"/>
    <property type="molecule type" value="Genomic_DNA"/>
</dbReference>
<keyword evidence="1" id="KW-0805">Transcription regulation</keyword>
<dbReference type="Gene3D" id="1.10.10.10">
    <property type="entry name" value="Winged helix-like DNA-binding domain superfamily/Winged helix DNA-binding domain"/>
    <property type="match status" value="1"/>
</dbReference>
<dbReference type="GO" id="GO:0003677">
    <property type="term" value="F:DNA binding"/>
    <property type="evidence" value="ECO:0007669"/>
    <property type="project" value="UniProtKB-KW"/>
</dbReference>
<dbReference type="GO" id="GO:0003700">
    <property type="term" value="F:DNA-binding transcription factor activity"/>
    <property type="evidence" value="ECO:0007669"/>
    <property type="project" value="InterPro"/>
</dbReference>
<dbReference type="PANTHER" id="PTHR43537">
    <property type="entry name" value="TRANSCRIPTIONAL REGULATOR, GNTR FAMILY"/>
    <property type="match status" value="1"/>
</dbReference>
<evidence type="ECO:0000313" key="5">
    <source>
        <dbReference type="EMBL" id="RFA33087.1"/>
    </source>
</evidence>
<dbReference type="PANTHER" id="PTHR43537:SF24">
    <property type="entry name" value="GLUCONATE OPERON TRANSCRIPTIONAL REPRESSOR"/>
    <property type="match status" value="1"/>
</dbReference>
<sequence>MLEVQLAEELGVSRGPVREALRILEKWRLLRILPRRGAVVADMSAKDVVDLYEIVTPLYELLSRRTAANWTPATLTPIYTVTEQLISCAESGDADGYYENVLAFGRACAPVAGNPLLTEMMADFEPTLRRVHYLSRRRRVEAMPQHLELLRRMMRHVTDREAVEAAAMIRRIADLELRAALDALTPA</sequence>
<dbReference type="OrthoDB" id="6627771at2"/>
<evidence type="ECO:0000259" key="4">
    <source>
        <dbReference type="PROSITE" id="PS50949"/>
    </source>
</evidence>
<organism evidence="5 6">
    <name type="scientific">Alkalilimnicola ehrlichii</name>
    <dbReference type="NCBI Taxonomy" id="351052"/>
    <lineage>
        <taxon>Bacteria</taxon>
        <taxon>Pseudomonadati</taxon>
        <taxon>Pseudomonadota</taxon>
        <taxon>Gammaproteobacteria</taxon>
        <taxon>Chromatiales</taxon>
        <taxon>Ectothiorhodospiraceae</taxon>
        <taxon>Alkalilimnicola</taxon>
    </lineage>
</organism>
<protein>
    <recommendedName>
        <fullName evidence="4">HTH gntR-type domain-containing protein</fullName>
    </recommendedName>
</protein>
<dbReference type="Pfam" id="PF00392">
    <property type="entry name" value="GntR"/>
    <property type="match status" value="1"/>
</dbReference>
<dbReference type="Gene3D" id="1.20.120.530">
    <property type="entry name" value="GntR ligand-binding domain-like"/>
    <property type="match status" value="1"/>
</dbReference>
<evidence type="ECO:0000256" key="1">
    <source>
        <dbReference type="ARBA" id="ARBA00023015"/>
    </source>
</evidence>
<gene>
    <name evidence="5" type="ORF">CAL65_18125</name>
</gene>
<dbReference type="AlphaFoldDB" id="A0A3E0WLX7"/>
<dbReference type="SMART" id="SM00895">
    <property type="entry name" value="FCD"/>
    <property type="match status" value="1"/>
</dbReference>
<proteinExistence type="predicted"/>
<dbReference type="InterPro" id="IPR036388">
    <property type="entry name" value="WH-like_DNA-bd_sf"/>
</dbReference>
<dbReference type="InterPro" id="IPR000524">
    <property type="entry name" value="Tscrpt_reg_HTH_GntR"/>
</dbReference>
<name>A0A3E0WLX7_9GAMM</name>
<dbReference type="SUPFAM" id="SSF46785">
    <property type="entry name" value="Winged helix' DNA-binding domain"/>
    <property type="match status" value="1"/>
</dbReference>
<dbReference type="InterPro" id="IPR011711">
    <property type="entry name" value="GntR_C"/>
</dbReference>